<keyword evidence="1" id="KW-1015">Disulfide bond</keyword>
<evidence type="ECO:0000313" key="4">
    <source>
        <dbReference type="EMBL" id="CCK25652.1"/>
    </source>
</evidence>
<evidence type="ECO:0000313" key="5">
    <source>
        <dbReference type="Proteomes" id="UP000008043"/>
    </source>
</evidence>
<reference evidence="4 5" key="1">
    <citation type="journal article" date="2012" name="J. Bacteriol.">
        <title>Genome sequence of the bacterium Streptomyces davawensis JCM 4913 and heterologous production of the unique antibiotic roseoflavin.</title>
        <authorList>
            <person name="Jankowitsch F."/>
            <person name="Schwarz J."/>
            <person name="Ruckert C."/>
            <person name="Gust B."/>
            <person name="Szczepanowski R."/>
            <person name="Blom J."/>
            <person name="Pelzer S."/>
            <person name="Kalinowski J."/>
            <person name="Mack M."/>
        </authorList>
    </citation>
    <scope>NUCLEOTIDE SEQUENCE [LARGE SCALE GENOMIC DNA]</scope>
    <source>
        <strain evidence="5">DSM 101723 / JCM 4913 / KCC S-0913 / 768</strain>
    </source>
</reference>
<dbReference type="InterPro" id="IPR037460">
    <property type="entry name" value="SEST-like"/>
</dbReference>
<dbReference type="Proteomes" id="UP000008043">
    <property type="component" value="Chromosome"/>
</dbReference>
<dbReference type="Gene3D" id="3.40.50.1110">
    <property type="entry name" value="SGNH hydrolase"/>
    <property type="match status" value="1"/>
</dbReference>
<dbReference type="PANTHER" id="PTHR37981:SF1">
    <property type="entry name" value="SGNH HYDROLASE-TYPE ESTERASE DOMAIN-CONTAINING PROTEIN"/>
    <property type="match status" value="1"/>
</dbReference>
<feature type="domain" description="SGNH hydrolase-type esterase" evidence="3">
    <location>
        <begin position="87"/>
        <end position="284"/>
    </location>
</feature>
<evidence type="ECO:0000256" key="1">
    <source>
        <dbReference type="PIRSR" id="PIRSR637460-2"/>
    </source>
</evidence>
<evidence type="ECO:0000256" key="2">
    <source>
        <dbReference type="SAM" id="MobiDB-lite"/>
    </source>
</evidence>
<dbReference type="SUPFAM" id="SSF52266">
    <property type="entry name" value="SGNH hydrolase"/>
    <property type="match status" value="1"/>
</dbReference>
<dbReference type="STRING" id="1214101.BN159_1273"/>
<dbReference type="GO" id="GO:0016788">
    <property type="term" value="F:hydrolase activity, acting on ester bonds"/>
    <property type="evidence" value="ECO:0007669"/>
    <property type="project" value="InterPro"/>
</dbReference>
<dbReference type="InterPro" id="IPR013830">
    <property type="entry name" value="SGNH_hydro"/>
</dbReference>
<dbReference type="eggNOG" id="COG2755">
    <property type="taxonomic scope" value="Bacteria"/>
</dbReference>
<feature type="region of interest" description="Disordered" evidence="2">
    <location>
        <begin position="1"/>
        <end position="22"/>
    </location>
</feature>
<dbReference type="InterPro" id="IPR036514">
    <property type="entry name" value="SGNH_hydro_sf"/>
</dbReference>
<dbReference type="GO" id="GO:0006629">
    <property type="term" value="P:lipid metabolic process"/>
    <property type="evidence" value="ECO:0007669"/>
    <property type="project" value="TreeGrafter"/>
</dbReference>
<feature type="disulfide bond" evidence="1">
    <location>
        <begin position="75"/>
        <end position="99"/>
    </location>
</feature>
<feature type="disulfide bond" evidence="1">
    <location>
        <begin position="157"/>
        <end position="168"/>
    </location>
</feature>
<dbReference type="EMBL" id="HE971709">
    <property type="protein sequence ID" value="CCK25652.1"/>
    <property type="molecule type" value="Genomic_DNA"/>
</dbReference>
<feature type="region of interest" description="Disordered" evidence="2">
    <location>
        <begin position="37"/>
        <end position="62"/>
    </location>
</feature>
<keyword evidence="5" id="KW-1185">Reference proteome</keyword>
<name>K4QXJ7_STRDJ</name>
<dbReference type="HOGENOM" id="CLU_055979_0_0_11"/>
<dbReference type="PANTHER" id="PTHR37981">
    <property type="entry name" value="LIPASE 2"/>
    <property type="match status" value="1"/>
</dbReference>
<dbReference type="PATRIC" id="fig|1214101.3.peg.1290"/>
<proteinExistence type="predicted"/>
<accession>K4QXJ7</accession>
<gene>
    <name evidence="4" type="ORF">BN159_1273</name>
</gene>
<dbReference type="KEGG" id="sdv:BN159_1273"/>
<dbReference type="AlphaFoldDB" id="K4QXJ7"/>
<protein>
    <recommendedName>
        <fullName evidence="3">SGNH hydrolase-type esterase domain-containing protein</fullName>
    </recommendedName>
</protein>
<dbReference type="Pfam" id="PF13472">
    <property type="entry name" value="Lipase_GDSL_2"/>
    <property type="match status" value="1"/>
</dbReference>
<organism evidence="4 5">
    <name type="scientific">Streptomyces davaonensis (strain DSM 101723 / JCM 4913 / KCC S-0913 / 768)</name>
    <dbReference type="NCBI Taxonomy" id="1214101"/>
    <lineage>
        <taxon>Bacteria</taxon>
        <taxon>Bacillati</taxon>
        <taxon>Actinomycetota</taxon>
        <taxon>Actinomycetes</taxon>
        <taxon>Kitasatosporales</taxon>
        <taxon>Streptomycetaceae</taxon>
        <taxon>Streptomyces</taxon>
    </lineage>
</organism>
<evidence type="ECO:0000259" key="3">
    <source>
        <dbReference type="Pfam" id="PF13472"/>
    </source>
</evidence>
<dbReference type="OrthoDB" id="3882626at2"/>
<sequence length="368" mass="38743">MLGTALAAAEPATASPSSGPTAIVSLGDSYISGEAGRWRGNSLNNSGSRDGSDRAWTGSTYDPTRVYGDTAANGCHRSDSAEVNSATGTGVQTVVNLACSGATTANVFRSASGGQPYKGETPQADRLAAVAASHDVKAIALSVGGNDLGFAAIIEKCAKDYIVWYSYCHDDQQPVVDAKIDTVMAGVAKSIDEIRAVMTTAGYSAGSYRIILQSYPSPIPRGAENRYSESGWSRVSTGGCPFWNKDSDWARDSLVPQLATRLRQVATAKGVEFLDLRDMLQGREVCAKASQLVTSTQSPSATSSEWARWIDSNETQGPVQESMHPNYYGQLGQGRCLTLAYTAAPGGHHTCRNTPGAGTTGMYLTPLS</sequence>